<comment type="caution">
    <text evidence="2">The sequence shown here is derived from an EMBL/GenBank/DDBJ whole genome shotgun (WGS) entry which is preliminary data.</text>
</comment>
<accession>A0ABR3Z313</accession>
<dbReference type="PROSITE" id="PS50172">
    <property type="entry name" value="BRCT"/>
    <property type="match status" value="1"/>
</dbReference>
<dbReference type="Gene3D" id="3.40.50.10190">
    <property type="entry name" value="BRCT domain"/>
    <property type="match status" value="1"/>
</dbReference>
<sequence length="220" mass="24946">MSTSVAVSSCRTKQKTRILRGITVAIAGSLGPGWSDADVARWMAYNGGKFVASLSSSNANGVTHLLCSRDEYAKPKRQQCGALKVALQKNVRIVTKDWLEDSLHRRRRRPKRPYLLKPILKEEQQSPEVLRQKALALRERGRREGESFIDSSLYRLYRDSLCFVSLPIAGTTPPYWFAARHYKSRTHTRPRSYRPSGTCQLFGTAFGEFTTFFRKKTGVA</sequence>
<gene>
    <name evidence="2" type="ORF">Sste5346_005620</name>
</gene>
<evidence type="ECO:0000259" key="1">
    <source>
        <dbReference type="PROSITE" id="PS50172"/>
    </source>
</evidence>
<proteinExistence type="predicted"/>
<keyword evidence="3" id="KW-1185">Reference proteome</keyword>
<dbReference type="EMBL" id="JAWCUI010000030">
    <property type="protein sequence ID" value="KAL1894933.1"/>
    <property type="molecule type" value="Genomic_DNA"/>
</dbReference>
<protein>
    <recommendedName>
        <fullName evidence="1">BRCT domain-containing protein</fullName>
    </recommendedName>
</protein>
<dbReference type="InterPro" id="IPR001357">
    <property type="entry name" value="BRCT_dom"/>
</dbReference>
<dbReference type="Proteomes" id="UP001583186">
    <property type="component" value="Unassembled WGS sequence"/>
</dbReference>
<evidence type="ECO:0000313" key="2">
    <source>
        <dbReference type="EMBL" id="KAL1894933.1"/>
    </source>
</evidence>
<dbReference type="Pfam" id="PF00533">
    <property type="entry name" value="BRCT"/>
    <property type="match status" value="1"/>
</dbReference>
<feature type="domain" description="BRCT" evidence="1">
    <location>
        <begin position="14"/>
        <end position="116"/>
    </location>
</feature>
<evidence type="ECO:0000313" key="3">
    <source>
        <dbReference type="Proteomes" id="UP001583186"/>
    </source>
</evidence>
<dbReference type="SMART" id="SM00292">
    <property type="entry name" value="BRCT"/>
    <property type="match status" value="1"/>
</dbReference>
<organism evidence="2 3">
    <name type="scientific">Sporothrix stenoceras</name>
    <dbReference type="NCBI Taxonomy" id="5173"/>
    <lineage>
        <taxon>Eukaryota</taxon>
        <taxon>Fungi</taxon>
        <taxon>Dikarya</taxon>
        <taxon>Ascomycota</taxon>
        <taxon>Pezizomycotina</taxon>
        <taxon>Sordariomycetes</taxon>
        <taxon>Sordariomycetidae</taxon>
        <taxon>Ophiostomatales</taxon>
        <taxon>Ophiostomataceae</taxon>
        <taxon>Sporothrix</taxon>
    </lineage>
</organism>
<reference evidence="2 3" key="1">
    <citation type="journal article" date="2024" name="IMA Fungus">
        <title>IMA Genome - F19 : A genome assembly and annotation guide to empower mycologists, including annotated draft genome sequences of Ceratocystis pirilliformis, Diaporthe australafricana, Fusarium ophioides, Paecilomyces lecythidis, and Sporothrix stenoceras.</title>
        <authorList>
            <person name="Aylward J."/>
            <person name="Wilson A.M."/>
            <person name="Visagie C.M."/>
            <person name="Spraker J."/>
            <person name="Barnes I."/>
            <person name="Buitendag C."/>
            <person name="Ceriani C."/>
            <person name="Del Mar Angel L."/>
            <person name="du Plessis D."/>
            <person name="Fuchs T."/>
            <person name="Gasser K."/>
            <person name="Kramer D."/>
            <person name="Li W."/>
            <person name="Munsamy K."/>
            <person name="Piso A."/>
            <person name="Price J.L."/>
            <person name="Sonnekus B."/>
            <person name="Thomas C."/>
            <person name="van der Nest A."/>
            <person name="van Dijk A."/>
            <person name="van Heerden A."/>
            <person name="van Vuuren N."/>
            <person name="Yilmaz N."/>
            <person name="Duong T.A."/>
            <person name="van der Merwe N.A."/>
            <person name="Wingfield M.J."/>
            <person name="Wingfield B.D."/>
        </authorList>
    </citation>
    <scope>NUCLEOTIDE SEQUENCE [LARGE SCALE GENOMIC DNA]</scope>
    <source>
        <strain evidence="2 3">CMW 5346</strain>
    </source>
</reference>
<name>A0ABR3Z313_9PEZI</name>
<dbReference type="SUPFAM" id="SSF52113">
    <property type="entry name" value="BRCT domain"/>
    <property type="match status" value="1"/>
</dbReference>
<dbReference type="InterPro" id="IPR036420">
    <property type="entry name" value="BRCT_dom_sf"/>
</dbReference>